<evidence type="ECO:0000313" key="7">
    <source>
        <dbReference type="Proteomes" id="UP000447434"/>
    </source>
</evidence>
<dbReference type="Pfam" id="PF13178">
    <property type="entry name" value="DUF4005"/>
    <property type="match status" value="1"/>
</dbReference>
<evidence type="ECO:0000256" key="3">
    <source>
        <dbReference type="ARBA" id="ARBA00024378"/>
    </source>
</evidence>
<dbReference type="Pfam" id="PF00612">
    <property type="entry name" value="IQ"/>
    <property type="match status" value="1"/>
</dbReference>
<comment type="similarity">
    <text evidence="2">Belongs to the IQD family.</text>
</comment>
<dbReference type="CDD" id="cd23767">
    <property type="entry name" value="IQCD"/>
    <property type="match status" value="1"/>
</dbReference>
<feature type="compositionally biased region" description="Basic and acidic residues" evidence="4">
    <location>
        <begin position="21"/>
        <end position="32"/>
    </location>
</feature>
<name>A0A6A5MKV7_LUPAL</name>
<evidence type="ECO:0000313" key="6">
    <source>
        <dbReference type="EMBL" id="KAE9597233.1"/>
    </source>
</evidence>
<dbReference type="EMBL" id="WOCE01000016">
    <property type="protein sequence ID" value="KAE9597233.1"/>
    <property type="molecule type" value="Genomic_DNA"/>
</dbReference>
<feature type="region of interest" description="Disordered" evidence="4">
    <location>
        <begin position="418"/>
        <end position="441"/>
    </location>
</feature>
<sequence length="501" mass="56830">MGKKGNWFAAIKRVFTYHSKERVVNDSDDKSTKEKKKGKLRHGETNSFIPLFREPSSIEKIFADFEREQQIFAARPPTTSQPPKTQPFVPPRAASPRPPSPRPPSPRPTSPKAASSRIVHRTKEVGYRPEPTLKNQHASATKVQAVFRGYMSRKSFRALKGLVRLQGVVRGQNVKRQTVNAMKHMQLLVRVQSQIRSRRIQMLENQARYQAEFKNDNASTLGKLSEAHGDWDDSLLTKEEREARLQRKVEAILKRERAMAFAYSHQLWKGTPKSNQTPVSDMQSSGFRWWWNWLESQVPAAAANGQERQVLKNFKLTPPRPYSEQKTSPRPTSSTPLQHHFAFENMDTPTPKSTKSTIVTFRTPQRNTSKYLRPRAIGSHSPFDMLLKDDDSLTSCPPFSVPNYMVPTLSAKAKARTNSNPIENFGGTPTSESSQRRSSFPLSQGIGSFKWTKGSLFTNKDSSSKRVQDKYESFETLGNMSVDSTVSMPATVGRKPFTRFV</sequence>
<dbReference type="PROSITE" id="PS50096">
    <property type="entry name" value="IQ"/>
    <property type="match status" value="1"/>
</dbReference>
<dbReference type="AlphaFoldDB" id="A0A6A5MKV7"/>
<dbReference type="Proteomes" id="UP000447434">
    <property type="component" value="Chromosome 16"/>
</dbReference>
<dbReference type="InterPro" id="IPR025064">
    <property type="entry name" value="DUF4005"/>
</dbReference>
<protein>
    <submittedName>
        <fullName evidence="6">Putative IQ motif, EF-hand binding protein</fullName>
    </submittedName>
</protein>
<evidence type="ECO:0000256" key="1">
    <source>
        <dbReference type="ARBA" id="ARBA00022860"/>
    </source>
</evidence>
<reference evidence="7" key="1">
    <citation type="journal article" date="2020" name="Nat. Commun.">
        <title>Genome sequence of the cluster root forming white lupin.</title>
        <authorList>
            <person name="Hufnagel B."/>
            <person name="Marques A."/>
            <person name="Soriano A."/>
            <person name="Marques L."/>
            <person name="Divol F."/>
            <person name="Doumas P."/>
            <person name="Sallet E."/>
            <person name="Mancinotti D."/>
            <person name="Carrere S."/>
            <person name="Marande W."/>
            <person name="Arribat S."/>
            <person name="Keller J."/>
            <person name="Huneau C."/>
            <person name="Blein T."/>
            <person name="Aime D."/>
            <person name="Laguerre M."/>
            <person name="Taylor J."/>
            <person name="Schubert V."/>
            <person name="Nelson M."/>
            <person name="Geu-Flores F."/>
            <person name="Crespi M."/>
            <person name="Gallardo-Guerrero K."/>
            <person name="Delaux P.-M."/>
            <person name="Salse J."/>
            <person name="Berges H."/>
            <person name="Guyot R."/>
            <person name="Gouzy J."/>
            <person name="Peret B."/>
        </authorList>
    </citation>
    <scope>NUCLEOTIDE SEQUENCE [LARGE SCALE GENOMIC DNA]</scope>
    <source>
        <strain evidence="7">cv. Amiga</strain>
    </source>
</reference>
<gene>
    <name evidence="6" type="ORF">Lalb_Chr16g0384401</name>
</gene>
<feature type="domain" description="DUF4005" evidence="5">
    <location>
        <begin position="320"/>
        <end position="447"/>
    </location>
</feature>
<organism evidence="6 7">
    <name type="scientific">Lupinus albus</name>
    <name type="common">White lupine</name>
    <name type="synonym">Lupinus termis</name>
    <dbReference type="NCBI Taxonomy" id="3870"/>
    <lineage>
        <taxon>Eukaryota</taxon>
        <taxon>Viridiplantae</taxon>
        <taxon>Streptophyta</taxon>
        <taxon>Embryophyta</taxon>
        <taxon>Tracheophyta</taxon>
        <taxon>Spermatophyta</taxon>
        <taxon>Magnoliopsida</taxon>
        <taxon>eudicotyledons</taxon>
        <taxon>Gunneridae</taxon>
        <taxon>Pentapetalae</taxon>
        <taxon>rosids</taxon>
        <taxon>fabids</taxon>
        <taxon>Fabales</taxon>
        <taxon>Fabaceae</taxon>
        <taxon>Papilionoideae</taxon>
        <taxon>50 kb inversion clade</taxon>
        <taxon>genistoids sensu lato</taxon>
        <taxon>core genistoids</taxon>
        <taxon>Genisteae</taxon>
        <taxon>Lupinus</taxon>
    </lineage>
</organism>
<keyword evidence="7" id="KW-1185">Reference proteome</keyword>
<dbReference type="PANTHER" id="PTHR32295">
    <property type="entry name" value="IQ-DOMAIN 5-RELATED"/>
    <property type="match status" value="1"/>
</dbReference>
<dbReference type="SMART" id="SM00015">
    <property type="entry name" value="IQ"/>
    <property type="match status" value="1"/>
</dbReference>
<feature type="compositionally biased region" description="Polar residues" evidence="4">
    <location>
        <begin position="324"/>
        <end position="336"/>
    </location>
</feature>
<evidence type="ECO:0000259" key="5">
    <source>
        <dbReference type="Pfam" id="PF13178"/>
    </source>
</evidence>
<comment type="subunit">
    <text evidence="3">Binds to multiple calmodulin (CaM) in the presence of Ca(2+) and CaM-like proteins.</text>
</comment>
<dbReference type="GO" id="GO:0005516">
    <property type="term" value="F:calmodulin binding"/>
    <property type="evidence" value="ECO:0007669"/>
    <property type="project" value="UniProtKB-KW"/>
</dbReference>
<keyword evidence="1" id="KW-0112">Calmodulin-binding</keyword>
<feature type="region of interest" description="Disordered" evidence="4">
    <location>
        <begin position="21"/>
        <end position="48"/>
    </location>
</feature>
<dbReference type="OrthoDB" id="753382at2759"/>
<comment type="caution">
    <text evidence="6">The sequence shown here is derived from an EMBL/GenBank/DDBJ whole genome shotgun (WGS) entry which is preliminary data.</text>
</comment>
<proteinExistence type="inferred from homology"/>
<dbReference type="InterPro" id="IPR000048">
    <property type="entry name" value="IQ_motif_EF-hand-BS"/>
</dbReference>
<feature type="region of interest" description="Disordered" evidence="4">
    <location>
        <begin position="313"/>
        <end position="336"/>
    </location>
</feature>
<feature type="region of interest" description="Disordered" evidence="4">
    <location>
        <begin position="73"/>
        <end position="125"/>
    </location>
</feature>
<evidence type="ECO:0000256" key="2">
    <source>
        <dbReference type="ARBA" id="ARBA00024341"/>
    </source>
</evidence>
<evidence type="ECO:0000256" key="4">
    <source>
        <dbReference type="SAM" id="MobiDB-lite"/>
    </source>
</evidence>
<feature type="compositionally biased region" description="Pro residues" evidence="4">
    <location>
        <begin position="96"/>
        <end position="109"/>
    </location>
</feature>
<dbReference type="PANTHER" id="PTHR32295:SF113">
    <property type="entry name" value="PROTEIN IQ-DOMAIN 14"/>
    <property type="match status" value="1"/>
</dbReference>
<accession>A0A6A5MKV7</accession>